<comment type="similarity">
    <text evidence="1">Belongs to the beta-class carbonic anhydrase family.</text>
</comment>
<reference evidence="7 8" key="1">
    <citation type="submission" date="2019-12" db="EMBL/GenBank/DDBJ databases">
        <title>Whole-genome analyses of novel actinobacteria.</title>
        <authorList>
            <person name="Sahin N."/>
            <person name="Saygin H."/>
        </authorList>
    </citation>
    <scope>NUCLEOTIDE SEQUENCE [LARGE SCALE GENOMIC DNA]</scope>
    <source>
        <strain evidence="7 8">KC615</strain>
    </source>
</reference>
<proteinExistence type="inferred from homology"/>
<keyword evidence="8" id="KW-1185">Reference proteome</keyword>
<evidence type="ECO:0000256" key="4">
    <source>
        <dbReference type="ARBA" id="ARBA00022833"/>
    </source>
</evidence>
<feature type="binding site" evidence="6">
    <location>
        <position position="96"/>
    </location>
    <ligand>
        <name>Zn(2+)</name>
        <dbReference type="ChEBI" id="CHEBI:29105"/>
    </ligand>
</feature>
<feature type="binding site" evidence="6">
    <location>
        <position position="38"/>
    </location>
    <ligand>
        <name>Zn(2+)</name>
        <dbReference type="ChEBI" id="CHEBI:29105"/>
    </ligand>
</feature>
<feature type="binding site" evidence="6">
    <location>
        <position position="99"/>
    </location>
    <ligand>
        <name>Zn(2+)</name>
        <dbReference type="ChEBI" id="CHEBI:29105"/>
    </ligand>
</feature>
<keyword evidence="4 6" id="KW-0862">Zinc</keyword>
<dbReference type="SMART" id="SM00947">
    <property type="entry name" value="Pro_CA"/>
    <property type="match status" value="1"/>
</dbReference>
<dbReference type="Gene3D" id="3.40.1050.10">
    <property type="entry name" value="Carbonic anhydrase"/>
    <property type="match status" value="1"/>
</dbReference>
<evidence type="ECO:0000313" key="7">
    <source>
        <dbReference type="EMBL" id="MXQ53728.1"/>
    </source>
</evidence>
<dbReference type="EC" id="4.2.1.1" evidence="2"/>
<dbReference type="EMBL" id="WUUL01000004">
    <property type="protein sequence ID" value="MXQ53728.1"/>
    <property type="molecule type" value="Genomic_DNA"/>
</dbReference>
<evidence type="ECO:0000256" key="3">
    <source>
        <dbReference type="ARBA" id="ARBA00022723"/>
    </source>
</evidence>
<dbReference type="RefSeq" id="WP_160801077.1">
    <property type="nucleotide sequence ID" value="NZ_WUUL01000004.1"/>
</dbReference>
<accession>A0A6I4VTB1</accession>
<evidence type="ECO:0000256" key="2">
    <source>
        <dbReference type="ARBA" id="ARBA00012925"/>
    </source>
</evidence>
<dbReference type="GO" id="GO:0004089">
    <property type="term" value="F:carbonate dehydratase activity"/>
    <property type="evidence" value="ECO:0007669"/>
    <property type="project" value="UniProtKB-EC"/>
</dbReference>
<dbReference type="PANTHER" id="PTHR43175:SF3">
    <property type="entry name" value="CARBON DISULFIDE HYDROLASE"/>
    <property type="match status" value="1"/>
</dbReference>
<dbReference type="GO" id="GO:0008270">
    <property type="term" value="F:zinc ion binding"/>
    <property type="evidence" value="ECO:0007669"/>
    <property type="project" value="InterPro"/>
</dbReference>
<organism evidence="7 8">
    <name type="scientific">Shimazuella alba</name>
    <dbReference type="NCBI Taxonomy" id="2690964"/>
    <lineage>
        <taxon>Bacteria</taxon>
        <taxon>Bacillati</taxon>
        <taxon>Bacillota</taxon>
        <taxon>Bacilli</taxon>
        <taxon>Bacillales</taxon>
        <taxon>Thermoactinomycetaceae</taxon>
        <taxon>Shimazuella</taxon>
    </lineage>
</organism>
<evidence type="ECO:0000256" key="5">
    <source>
        <dbReference type="ARBA" id="ARBA00048348"/>
    </source>
</evidence>
<name>A0A6I4VTB1_9BACL</name>
<evidence type="ECO:0000256" key="6">
    <source>
        <dbReference type="PIRSR" id="PIRSR601765-1"/>
    </source>
</evidence>
<dbReference type="InterPro" id="IPR001765">
    <property type="entry name" value="Carbonic_anhydrase"/>
</dbReference>
<dbReference type="AlphaFoldDB" id="A0A6I4VTB1"/>
<comment type="catalytic activity">
    <reaction evidence="5">
        <text>hydrogencarbonate + H(+) = CO2 + H2O</text>
        <dbReference type="Rhea" id="RHEA:10748"/>
        <dbReference type="ChEBI" id="CHEBI:15377"/>
        <dbReference type="ChEBI" id="CHEBI:15378"/>
        <dbReference type="ChEBI" id="CHEBI:16526"/>
        <dbReference type="ChEBI" id="CHEBI:17544"/>
        <dbReference type="EC" id="4.2.1.1"/>
    </reaction>
</comment>
<dbReference type="CDD" id="cd03379">
    <property type="entry name" value="beta_CA_cladeD"/>
    <property type="match status" value="1"/>
</dbReference>
<protein>
    <recommendedName>
        <fullName evidence="2">carbonic anhydrase</fullName>
        <ecNumber evidence="2">4.2.1.1</ecNumber>
    </recommendedName>
</protein>
<dbReference type="InterPro" id="IPR036874">
    <property type="entry name" value="Carbonic_anhydrase_sf"/>
</dbReference>
<evidence type="ECO:0000256" key="1">
    <source>
        <dbReference type="ARBA" id="ARBA00006217"/>
    </source>
</evidence>
<keyword evidence="3 6" id="KW-0479">Metal-binding</keyword>
<comment type="cofactor">
    <cofactor evidence="6">
        <name>Zn(2+)</name>
        <dbReference type="ChEBI" id="CHEBI:29105"/>
    </cofactor>
    <text evidence="6">Binds 1 zinc ion per subunit.</text>
</comment>
<evidence type="ECO:0000313" key="8">
    <source>
        <dbReference type="Proteomes" id="UP000430692"/>
    </source>
</evidence>
<dbReference type="SUPFAM" id="SSF53056">
    <property type="entry name" value="beta-carbonic anhydrase, cab"/>
    <property type="match status" value="1"/>
</dbReference>
<sequence length="193" mass="21424">MNLLDGILAHNKQFVENKEYEKFQTSKFPNKRLVVVSCMDTRLVELLPKAMDVANGDVKIVKTAGAIVSHPFGSIMRSILVAVYELGADEVCVVGHYDCGMASLEAQNTLKKMKDRGVSQESLDMLNYAGVDFEKFLRGFDCVEDSVKHSVELIRKHPLLPRDIPVHGLVIDPKSGRLDVMVNGYQAELSSTV</sequence>
<feature type="binding site" evidence="6">
    <location>
        <position position="40"/>
    </location>
    <ligand>
        <name>Zn(2+)</name>
        <dbReference type="ChEBI" id="CHEBI:29105"/>
    </ligand>
</feature>
<dbReference type="Pfam" id="PF00484">
    <property type="entry name" value="Pro_CA"/>
    <property type="match status" value="1"/>
</dbReference>
<comment type="caution">
    <text evidence="7">The sequence shown here is derived from an EMBL/GenBank/DDBJ whole genome shotgun (WGS) entry which is preliminary data.</text>
</comment>
<gene>
    <name evidence="7" type="ORF">GSM42_08310</name>
</gene>
<dbReference type="PANTHER" id="PTHR43175">
    <property type="entry name" value="CARBONIC ANHYDRASE"/>
    <property type="match status" value="1"/>
</dbReference>
<dbReference type="Proteomes" id="UP000430692">
    <property type="component" value="Unassembled WGS sequence"/>
</dbReference>